<feature type="repeat" description="NHL" evidence="3">
    <location>
        <begin position="270"/>
        <end position="312"/>
    </location>
</feature>
<accession>A0A7C4ET19</accession>
<dbReference type="EMBL" id="DTGT01000318">
    <property type="protein sequence ID" value="HGH61609.1"/>
    <property type="molecule type" value="Genomic_DNA"/>
</dbReference>
<keyword evidence="2" id="KW-0408">Iron</keyword>
<keyword evidence="1" id="KW-0677">Repeat</keyword>
<reference evidence="4" key="1">
    <citation type="journal article" date="2020" name="mSystems">
        <title>Genome- and Community-Level Interaction Insights into Carbon Utilization and Element Cycling Functions of Hydrothermarchaeota in Hydrothermal Sediment.</title>
        <authorList>
            <person name="Zhou Z."/>
            <person name="Liu Y."/>
            <person name="Xu W."/>
            <person name="Pan J."/>
            <person name="Luo Z.H."/>
            <person name="Li M."/>
        </authorList>
    </citation>
    <scope>NUCLEOTIDE SEQUENCE [LARGE SCALE GENOMIC DNA]</scope>
    <source>
        <strain evidence="4">SpSt-769</strain>
    </source>
</reference>
<evidence type="ECO:0000256" key="2">
    <source>
        <dbReference type="ARBA" id="ARBA00023014"/>
    </source>
</evidence>
<comment type="caution">
    <text evidence="4">The sequence shown here is derived from an EMBL/GenBank/DDBJ whole genome shotgun (WGS) entry which is preliminary data.</text>
</comment>
<dbReference type="InterPro" id="IPR050952">
    <property type="entry name" value="TRIM-NHL_E3_ligases"/>
</dbReference>
<feature type="repeat" description="NHL" evidence="3">
    <location>
        <begin position="226"/>
        <end position="266"/>
    </location>
</feature>
<dbReference type="InterPro" id="IPR006311">
    <property type="entry name" value="TAT_signal"/>
</dbReference>
<protein>
    <recommendedName>
        <fullName evidence="5">NHL repeat protein</fullName>
    </recommendedName>
</protein>
<dbReference type="PROSITE" id="PS51125">
    <property type="entry name" value="NHL"/>
    <property type="match status" value="5"/>
</dbReference>
<evidence type="ECO:0008006" key="5">
    <source>
        <dbReference type="Google" id="ProtNLM"/>
    </source>
</evidence>
<dbReference type="SUPFAM" id="SSF63829">
    <property type="entry name" value="Calcium-dependent phosphotriesterase"/>
    <property type="match status" value="1"/>
</dbReference>
<dbReference type="GO" id="GO:0051536">
    <property type="term" value="F:iron-sulfur cluster binding"/>
    <property type="evidence" value="ECO:0007669"/>
    <property type="project" value="UniProtKB-KW"/>
</dbReference>
<dbReference type="AlphaFoldDB" id="A0A7C4ET19"/>
<dbReference type="Gene3D" id="2.120.10.30">
    <property type="entry name" value="TolB, C-terminal domain"/>
    <property type="match status" value="3"/>
</dbReference>
<feature type="repeat" description="NHL" evidence="3">
    <location>
        <begin position="43"/>
        <end position="80"/>
    </location>
</feature>
<dbReference type="InterPro" id="IPR001258">
    <property type="entry name" value="NHL_repeat"/>
</dbReference>
<feature type="repeat" description="NHL" evidence="3">
    <location>
        <begin position="131"/>
        <end position="174"/>
    </location>
</feature>
<sequence>MERRDFLKSLGLAGTLSLAGLYTHRTAWARHDTTRPAPPQYNGQKGATGLLRPFDVAVDSRGRLFITDSARYRVTILDPSHREVSSFGSPGASVGRLNYPRGVAVDQDGLIYVVDSNNCRIQVFDEKGTAKRVVGSIGSTGGCLSTPQGIHLGAGSKLFVADTRNHRVQVFDEFELTAVVGELGDANDQFRLPTACRTHGDELLVLDSKHGMVKVFGPEFQYRRGFGNPGIGAGQLNMPQGMDVHPDGSIWIADTGNNRIQAFSPEGKPLTVVGKLGSEPGEFRGPTGLKWHNGSLFIVDSGNGRVQVLRDNAFEILVL</sequence>
<name>A0A7C4ET19_9BACT</name>
<keyword evidence="2" id="KW-0411">Iron-sulfur</keyword>
<dbReference type="GO" id="GO:0008270">
    <property type="term" value="F:zinc ion binding"/>
    <property type="evidence" value="ECO:0007669"/>
    <property type="project" value="UniProtKB-KW"/>
</dbReference>
<dbReference type="PROSITE" id="PS51318">
    <property type="entry name" value="TAT"/>
    <property type="match status" value="1"/>
</dbReference>
<proteinExistence type="predicted"/>
<evidence type="ECO:0000256" key="3">
    <source>
        <dbReference type="PROSITE-ProRule" id="PRU00504"/>
    </source>
</evidence>
<evidence type="ECO:0000256" key="1">
    <source>
        <dbReference type="ARBA" id="ARBA00022737"/>
    </source>
</evidence>
<dbReference type="Pfam" id="PF01436">
    <property type="entry name" value="NHL"/>
    <property type="match status" value="3"/>
</dbReference>
<keyword evidence="2" id="KW-0479">Metal-binding</keyword>
<feature type="repeat" description="NHL" evidence="3">
    <location>
        <begin position="84"/>
        <end position="127"/>
    </location>
</feature>
<gene>
    <name evidence="4" type="ORF">ENV54_09960</name>
</gene>
<evidence type="ECO:0000313" key="4">
    <source>
        <dbReference type="EMBL" id="HGH61609.1"/>
    </source>
</evidence>
<dbReference type="PANTHER" id="PTHR24104:SF25">
    <property type="entry name" value="PROTEIN LIN-41"/>
    <property type="match status" value="1"/>
</dbReference>
<organism evidence="4">
    <name type="scientific">Desulfomonile tiedjei</name>
    <dbReference type="NCBI Taxonomy" id="2358"/>
    <lineage>
        <taxon>Bacteria</taxon>
        <taxon>Pseudomonadati</taxon>
        <taxon>Thermodesulfobacteriota</taxon>
        <taxon>Desulfomonilia</taxon>
        <taxon>Desulfomonilales</taxon>
        <taxon>Desulfomonilaceae</taxon>
        <taxon>Desulfomonile</taxon>
    </lineage>
</organism>
<dbReference type="CDD" id="cd05819">
    <property type="entry name" value="NHL"/>
    <property type="match status" value="1"/>
</dbReference>
<dbReference type="InterPro" id="IPR011042">
    <property type="entry name" value="6-blade_b-propeller_TolB-like"/>
</dbReference>
<dbReference type="PANTHER" id="PTHR24104">
    <property type="entry name" value="E3 UBIQUITIN-PROTEIN LIGASE NHLRC1-RELATED"/>
    <property type="match status" value="1"/>
</dbReference>